<protein>
    <submittedName>
        <fullName evidence="1">Uncharacterized protein</fullName>
    </submittedName>
</protein>
<proteinExistence type="predicted"/>
<accession>A0A2N9G9N2</accession>
<evidence type="ECO:0000313" key="1">
    <source>
        <dbReference type="EMBL" id="SPC96243.1"/>
    </source>
</evidence>
<sequence length="498" mass="53883">MEQVKNDISAADSSSALVADFSATSSSKQILKMACSIITNIDSRIVNNIWLNEKAKGKQWKIAPNSSYVTLDSTRAPKQYEHTRAIIQVAAKVVEEIVAEAATAETAEVAQDVTVEAFNNVARGTTNKNEAINDVEFNESESFDGSNSSEFALKSHNFAIDHEAFFPHSKYFCYMSSIGTEMSATEEFPATEEITAAGIIPAVEVPEVEHMGSEVEVIPSTEIEDDIPDIEGTFAQDPNDNAPLEDMADVHDSYDAVLADVQEENVQAAVPELEVTSPAIKNASPTKTAGSGNEFAAEDEGEFDAVEAAESASAAIQSPFASLERLVPRDGVQFLEAMWKKYGKLYLELQVWDFFVGGAMLTLLCSKGIAAGITAEAAYGVVAKVVDAVIPEIIENASNLREIPAMGNSPQDRDCDLGRCETADFYELLLALMGVHHSFIVASVNIVMIGKECMNVVGTIELIAGAIAEQNYEVWCCSRTSYSRFMILEGDDLAFVVL</sequence>
<dbReference type="AlphaFoldDB" id="A0A2N9G9N2"/>
<organism evidence="1">
    <name type="scientific">Fagus sylvatica</name>
    <name type="common">Beechnut</name>
    <dbReference type="NCBI Taxonomy" id="28930"/>
    <lineage>
        <taxon>Eukaryota</taxon>
        <taxon>Viridiplantae</taxon>
        <taxon>Streptophyta</taxon>
        <taxon>Embryophyta</taxon>
        <taxon>Tracheophyta</taxon>
        <taxon>Spermatophyta</taxon>
        <taxon>Magnoliopsida</taxon>
        <taxon>eudicotyledons</taxon>
        <taxon>Gunneridae</taxon>
        <taxon>Pentapetalae</taxon>
        <taxon>rosids</taxon>
        <taxon>fabids</taxon>
        <taxon>Fagales</taxon>
        <taxon>Fagaceae</taxon>
        <taxon>Fagus</taxon>
    </lineage>
</organism>
<gene>
    <name evidence="1" type="ORF">FSB_LOCUS24125</name>
</gene>
<name>A0A2N9G9N2_FAGSY</name>
<reference evidence="1" key="1">
    <citation type="submission" date="2018-02" db="EMBL/GenBank/DDBJ databases">
        <authorList>
            <person name="Cohen D.B."/>
            <person name="Kent A.D."/>
        </authorList>
    </citation>
    <scope>NUCLEOTIDE SEQUENCE</scope>
</reference>
<dbReference type="EMBL" id="OIVN01001650">
    <property type="protein sequence ID" value="SPC96243.1"/>
    <property type="molecule type" value="Genomic_DNA"/>
</dbReference>